<dbReference type="PANTHER" id="PTHR43289">
    <property type="entry name" value="MITOGEN-ACTIVATED PROTEIN KINASE KINASE KINASE 20-RELATED"/>
    <property type="match status" value="1"/>
</dbReference>
<dbReference type="InterPro" id="IPR011009">
    <property type="entry name" value="Kinase-like_dom_sf"/>
</dbReference>
<keyword evidence="6" id="KW-0067">ATP-binding</keyword>
<evidence type="ECO:0000256" key="2">
    <source>
        <dbReference type="ARBA" id="ARBA00022527"/>
    </source>
</evidence>
<evidence type="ECO:0000313" key="10">
    <source>
        <dbReference type="Proteomes" id="UP000334990"/>
    </source>
</evidence>
<dbReference type="SUPFAM" id="SSF56112">
    <property type="entry name" value="Protein kinase-like (PK-like)"/>
    <property type="match status" value="1"/>
</dbReference>
<dbReference type="GO" id="GO:0005524">
    <property type="term" value="F:ATP binding"/>
    <property type="evidence" value="ECO:0007669"/>
    <property type="project" value="UniProtKB-KW"/>
</dbReference>
<dbReference type="Pfam" id="PF00069">
    <property type="entry name" value="Pkinase"/>
    <property type="match status" value="1"/>
</dbReference>
<evidence type="ECO:0000256" key="7">
    <source>
        <dbReference type="SAM" id="MobiDB-lite"/>
    </source>
</evidence>
<dbReference type="PANTHER" id="PTHR43289:SF6">
    <property type="entry name" value="SERINE_THREONINE-PROTEIN KINASE NEKL-3"/>
    <property type="match status" value="1"/>
</dbReference>
<dbReference type="SMART" id="SM00220">
    <property type="entry name" value="S_TKc"/>
    <property type="match status" value="1"/>
</dbReference>
<sequence length="302" mass="33378">MDMGTDRARLLLERYRLASPIRRDGTGIMWQAHDLRLTRDVAIKEVQPPYRLDMPDLEDTRRRALKEARSAARLSHPGIITVHDLFEENGRLWIVTEFLEGLTLKETIGHIGRMPVRWSAWLGFQLLAGIRHAHLCGVVHGDIKPENILLTGDRVVLTDFGIAALEEDTTSSQTIPLTRSAAYLAPERMRGERATQASDLWSLGATMYAAVEGRPPYPGDGPLSMLGMALTHEPDPPSNAGALWPVIEGLLRREAARRLTGETVALLLADLLRREGISAATPGRRPQTLPSSENLPPGAFTL</sequence>
<accession>A0A5M3W4P2</accession>
<evidence type="ECO:0000256" key="3">
    <source>
        <dbReference type="ARBA" id="ARBA00022679"/>
    </source>
</evidence>
<evidence type="ECO:0000259" key="8">
    <source>
        <dbReference type="PROSITE" id="PS50011"/>
    </source>
</evidence>
<feature type="domain" description="Protein kinase" evidence="8">
    <location>
        <begin position="15"/>
        <end position="272"/>
    </location>
</feature>
<keyword evidence="4" id="KW-0547">Nucleotide-binding</keyword>
<dbReference type="AlphaFoldDB" id="A0A5M3W4P2"/>
<dbReference type="EC" id="2.7.11.1" evidence="1"/>
<protein>
    <recommendedName>
        <fullName evidence="1">non-specific serine/threonine protein kinase</fullName>
        <ecNumber evidence="1">2.7.11.1</ecNumber>
    </recommendedName>
</protein>
<keyword evidence="5" id="KW-0418">Kinase</keyword>
<organism evidence="9 10">
    <name type="scientific">Acrocarpospora corrugata</name>
    <dbReference type="NCBI Taxonomy" id="35763"/>
    <lineage>
        <taxon>Bacteria</taxon>
        <taxon>Bacillati</taxon>
        <taxon>Actinomycetota</taxon>
        <taxon>Actinomycetes</taxon>
        <taxon>Streptosporangiales</taxon>
        <taxon>Streptosporangiaceae</taxon>
        <taxon>Acrocarpospora</taxon>
    </lineage>
</organism>
<keyword evidence="3" id="KW-0808">Transferase</keyword>
<dbReference type="GO" id="GO:0004674">
    <property type="term" value="F:protein serine/threonine kinase activity"/>
    <property type="evidence" value="ECO:0007669"/>
    <property type="project" value="UniProtKB-KW"/>
</dbReference>
<dbReference type="CDD" id="cd14014">
    <property type="entry name" value="STKc_PknB_like"/>
    <property type="match status" value="1"/>
</dbReference>
<dbReference type="EMBL" id="BLAD01000076">
    <property type="protein sequence ID" value="GES04035.1"/>
    <property type="molecule type" value="Genomic_DNA"/>
</dbReference>
<name>A0A5M3W4P2_9ACTN</name>
<evidence type="ECO:0000256" key="4">
    <source>
        <dbReference type="ARBA" id="ARBA00022741"/>
    </source>
</evidence>
<dbReference type="Gene3D" id="3.30.200.20">
    <property type="entry name" value="Phosphorylase Kinase, domain 1"/>
    <property type="match status" value="1"/>
</dbReference>
<dbReference type="PROSITE" id="PS50011">
    <property type="entry name" value="PROTEIN_KINASE_DOM"/>
    <property type="match status" value="1"/>
</dbReference>
<evidence type="ECO:0000256" key="5">
    <source>
        <dbReference type="ARBA" id="ARBA00022777"/>
    </source>
</evidence>
<evidence type="ECO:0000256" key="6">
    <source>
        <dbReference type="ARBA" id="ARBA00022840"/>
    </source>
</evidence>
<keyword evidence="10" id="KW-1185">Reference proteome</keyword>
<dbReference type="Gene3D" id="1.10.510.10">
    <property type="entry name" value="Transferase(Phosphotransferase) domain 1"/>
    <property type="match status" value="1"/>
</dbReference>
<dbReference type="Proteomes" id="UP000334990">
    <property type="component" value="Unassembled WGS sequence"/>
</dbReference>
<comment type="caution">
    <text evidence="9">The sequence shown here is derived from an EMBL/GenBank/DDBJ whole genome shotgun (WGS) entry which is preliminary data.</text>
</comment>
<evidence type="ECO:0000313" key="9">
    <source>
        <dbReference type="EMBL" id="GES04035.1"/>
    </source>
</evidence>
<gene>
    <name evidence="9" type="ORF">Acor_61010</name>
</gene>
<keyword evidence="2" id="KW-0723">Serine/threonine-protein kinase</keyword>
<dbReference type="InterPro" id="IPR008271">
    <property type="entry name" value="Ser/Thr_kinase_AS"/>
</dbReference>
<dbReference type="PROSITE" id="PS00108">
    <property type="entry name" value="PROTEIN_KINASE_ST"/>
    <property type="match status" value="1"/>
</dbReference>
<evidence type="ECO:0000256" key="1">
    <source>
        <dbReference type="ARBA" id="ARBA00012513"/>
    </source>
</evidence>
<dbReference type="InterPro" id="IPR000719">
    <property type="entry name" value="Prot_kinase_dom"/>
</dbReference>
<reference evidence="9 10" key="1">
    <citation type="submission" date="2019-10" db="EMBL/GenBank/DDBJ databases">
        <title>Whole genome shotgun sequence of Acrocarpospora corrugata NBRC 13972.</title>
        <authorList>
            <person name="Ichikawa N."/>
            <person name="Kimura A."/>
            <person name="Kitahashi Y."/>
            <person name="Komaki H."/>
            <person name="Oguchi A."/>
        </authorList>
    </citation>
    <scope>NUCLEOTIDE SEQUENCE [LARGE SCALE GENOMIC DNA]</scope>
    <source>
        <strain evidence="9 10">NBRC 13972</strain>
    </source>
</reference>
<proteinExistence type="predicted"/>
<feature type="region of interest" description="Disordered" evidence="7">
    <location>
        <begin position="279"/>
        <end position="302"/>
    </location>
</feature>